<keyword evidence="2" id="KW-1185">Reference proteome</keyword>
<proteinExistence type="predicted"/>
<dbReference type="RefSeq" id="WP_117382102.1">
    <property type="nucleotide sequence ID" value="NZ_QWDE01000001.1"/>
</dbReference>
<sequence>MKHYNFIDLPNDSILAIVNNSIRIDLLLENLNNDLRQKKFYGKVFIDLLLSNGLTAKRFFTIHFNGSILNINDFSNKEIVPDYVINESNNYFIHHPSLLDKGILTSSAKKRFLELTLN</sequence>
<organism evidence="1 2">
    <name type="scientific">Mucilaginibacter terrenus</name>
    <dbReference type="NCBI Taxonomy" id="2482727"/>
    <lineage>
        <taxon>Bacteria</taxon>
        <taxon>Pseudomonadati</taxon>
        <taxon>Bacteroidota</taxon>
        <taxon>Sphingobacteriia</taxon>
        <taxon>Sphingobacteriales</taxon>
        <taxon>Sphingobacteriaceae</taxon>
        <taxon>Mucilaginibacter</taxon>
    </lineage>
</organism>
<gene>
    <name evidence="1" type="ORF">DYU05_06260</name>
</gene>
<dbReference type="Proteomes" id="UP000260823">
    <property type="component" value="Unassembled WGS sequence"/>
</dbReference>
<dbReference type="Pfam" id="PF15933">
    <property type="entry name" value="RnlB_antitoxin"/>
    <property type="match status" value="1"/>
</dbReference>
<accession>A0A3E2NWA5</accession>
<dbReference type="InterPro" id="IPR031834">
    <property type="entry name" value="RnlB/LsoB_antitoxin"/>
</dbReference>
<reference evidence="1 2" key="1">
    <citation type="submission" date="2018-08" db="EMBL/GenBank/DDBJ databases">
        <title>Mucilaginibacter terrae sp. nov., isolated from manganese diggings.</title>
        <authorList>
            <person name="Huang Y."/>
            <person name="Zhou Z."/>
        </authorList>
    </citation>
    <scope>NUCLEOTIDE SEQUENCE [LARGE SCALE GENOMIC DNA]</scope>
    <source>
        <strain evidence="1 2">ZH6</strain>
    </source>
</reference>
<comment type="caution">
    <text evidence="1">The sequence shown here is derived from an EMBL/GenBank/DDBJ whole genome shotgun (WGS) entry which is preliminary data.</text>
</comment>
<evidence type="ECO:0000313" key="1">
    <source>
        <dbReference type="EMBL" id="RFZ85201.1"/>
    </source>
</evidence>
<dbReference type="EMBL" id="QWDE01000001">
    <property type="protein sequence ID" value="RFZ85201.1"/>
    <property type="molecule type" value="Genomic_DNA"/>
</dbReference>
<dbReference type="AlphaFoldDB" id="A0A3E2NWA5"/>
<evidence type="ECO:0000313" key="2">
    <source>
        <dbReference type="Proteomes" id="UP000260823"/>
    </source>
</evidence>
<protein>
    <submittedName>
        <fullName evidence="1">Uncharacterized protein</fullName>
    </submittedName>
</protein>
<name>A0A3E2NWA5_9SPHI</name>